<protein>
    <submittedName>
        <fullName evidence="3">Uncharacterized protein</fullName>
    </submittedName>
</protein>
<gene>
    <name evidence="3" type="ORF">OG549_09935</name>
</gene>
<feature type="transmembrane region" description="Helical" evidence="2">
    <location>
        <begin position="170"/>
        <end position="190"/>
    </location>
</feature>
<dbReference type="EMBL" id="CP108318">
    <property type="protein sequence ID" value="WTW60944.1"/>
    <property type="molecule type" value="Genomic_DNA"/>
</dbReference>
<dbReference type="AlphaFoldDB" id="A0AAU2V127"/>
<keyword evidence="2" id="KW-1133">Transmembrane helix</keyword>
<proteinExistence type="predicted"/>
<feature type="transmembrane region" description="Helical" evidence="2">
    <location>
        <begin position="21"/>
        <end position="39"/>
    </location>
</feature>
<evidence type="ECO:0000256" key="1">
    <source>
        <dbReference type="SAM" id="MobiDB-lite"/>
    </source>
</evidence>
<name>A0AAU2V127_9ACTN</name>
<sequence length="320" mass="31827">MGDRPDTGTEEKKRIDLSVPQVAGSALAAVTAAVLASQLGVYGTFLGAGVVSVVATCGGTVFQHFFKRTGEQLREVTVQAKSGSRQVPVVSPYKGAQDETTALPQADVDRTQLLKSLDGTTMLPRADADRTQLIKSVDETRLLSSTARPAKEFNEATVHGTRLRGWKRPVLAAAVVFGVSMGGITAYELVSDGAVGGNGTGTTLTSVFTGGSKKQEPSGDAPADTGERHKPSPGTGGSSSPGTSGGTTGGDSSRTSPSPTPSPSKSTDSGSGSASGSGSGSGGTTPTPTPTPSTSKSSGSGSGTGDPATPAPKSGESSAP</sequence>
<evidence type="ECO:0000313" key="3">
    <source>
        <dbReference type="EMBL" id="WTW60944.1"/>
    </source>
</evidence>
<feature type="region of interest" description="Disordered" evidence="1">
    <location>
        <begin position="206"/>
        <end position="320"/>
    </location>
</feature>
<keyword evidence="2" id="KW-0812">Transmembrane</keyword>
<keyword evidence="2" id="KW-0472">Membrane</keyword>
<feature type="transmembrane region" description="Helical" evidence="2">
    <location>
        <begin position="45"/>
        <end position="66"/>
    </location>
</feature>
<feature type="compositionally biased region" description="Gly residues" evidence="1">
    <location>
        <begin position="234"/>
        <end position="249"/>
    </location>
</feature>
<organism evidence="3">
    <name type="scientific">Streptomyces sp. NBC_00003</name>
    <dbReference type="NCBI Taxonomy" id="2903608"/>
    <lineage>
        <taxon>Bacteria</taxon>
        <taxon>Bacillati</taxon>
        <taxon>Actinomycetota</taxon>
        <taxon>Actinomycetes</taxon>
        <taxon>Kitasatosporales</taxon>
        <taxon>Streptomycetaceae</taxon>
        <taxon>Streptomyces</taxon>
    </lineage>
</organism>
<feature type="compositionally biased region" description="Gly residues" evidence="1">
    <location>
        <begin position="273"/>
        <end position="283"/>
    </location>
</feature>
<evidence type="ECO:0000256" key="2">
    <source>
        <dbReference type="SAM" id="Phobius"/>
    </source>
</evidence>
<accession>A0AAU2V127</accession>
<reference evidence="3" key="1">
    <citation type="submission" date="2022-10" db="EMBL/GenBank/DDBJ databases">
        <title>The complete genomes of actinobacterial strains from the NBC collection.</title>
        <authorList>
            <person name="Joergensen T.S."/>
            <person name="Alvarez Arevalo M."/>
            <person name="Sterndorff E.B."/>
            <person name="Faurdal D."/>
            <person name="Vuksanovic O."/>
            <person name="Mourched A.-S."/>
            <person name="Charusanti P."/>
            <person name="Shaw S."/>
            <person name="Blin K."/>
            <person name="Weber T."/>
        </authorList>
    </citation>
    <scope>NUCLEOTIDE SEQUENCE</scope>
    <source>
        <strain evidence="3">NBC_00003</strain>
    </source>
</reference>
<feature type="compositionally biased region" description="Low complexity" evidence="1">
    <location>
        <begin position="250"/>
        <end position="272"/>
    </location>
</feature>